<dbReference type="Proteomes" id="UP001308776">
    <property type="component" value="Unassembled WGS sequence"/>
</dbReference>
<reference evidence="1 2" key="1">
    <citation type="submission" date="2022-11" db="EMBL/GenBank/DDBJ databases">
        <title>Comparative genomics analysis of Acidithiobacillus ferriphilus.</title>
        <authorList>
            <person name="Ma L."/>
        </authorList>
    </citation>
    <scope>NUCLEOTIDE SEQUENCE [LARGE SCALE GENOMIC DNA]</scope>
    <source>
        <strain evidence="1 2">DY15</strain>
    </source>
</reference>
<comment type="caution">
    <text evidence="1">The sequence shown here is derived from an EMBL/GenBank/DDBJ whole genome shotgun (WGS) entry which is preliminary data.</text>
</comment>
<keyword evidence="2" id="KW-1185">Reference proteome</keyword>
<protein>
    <submittedName>
        <fullName evidence="1">DUF1641 domain-containing protein</fullName>
    </submittedName>
</protein>
<name>A0ABU6FNH4_9PROT</name>
<evidence type="ECO:0000313" key="1">
    <source>
        <dbReference type="EMBL" id="MEB8513067.1"/>
    </source>
</evidence>
<evidence type="ECO:0000313" key="2">
    <source>
        <dbReference type="Proteomes" id="UP001308776"/>
    </source>
</evidence>
<sequence>MAGLYHMLKDPTVQRGIRVLATLPAYLEKAGILPKHTAG</sequence>
<proteinExistence type="predicted"/>
<dbReference type="RefSeq" id="WP_325758308.1">
    <property type="nucleotide sequence ID" value="NZ_JAQGFO010000140.1"/>
</dbReference>
<dbReference type="EMBL" id="JAQGFR010000084">
    <property type="protein sequence ID" value="MEB8513067.1"/>
    <property type="molecule type" value="Genomic_DNA"/>
</dbReference>
<organism evidence="1 2">
    <name type="scientific">Acidithiobacillus ferriphilus</name>
    <dbReference type="NCBI Taxonomy" id="1689834"/>
    <lineage>
        <taxon>Bacteria</taxon>
        <taxon>Pseudomonadati</taxon>
        <taxon>Pseudomonadota</taxon>
        <taxon>Acidithiobacillia</taxon>
        <taxon>Acidithiobacillales</taxon>
        <taxon>Acidithiobacillaceae</taxon>
        <taxon>Acidithiobacillus</taxon>
    </lineage>
</organism>
<gene>
    <name evidence="1" type="ORF">OW717_03310</name>
</gene>
<accession>A0ABU6FNH4</accession>